<dbReference type="InterPro" id="IPR058240">
    <property type="entry name" value="rSAM_sf"/>
</dbReference>
<dbReference type="RefSeq" id="WP_245732172.1">
    <property type="nucleotide sequence ID" value="NZ_FODY01000001.1"/>
</dbReference>
<feature type="domain" description="Radical SAM core" evidence="1">
    <location>
        <begin position="175"/>
        <end position="411"/>
    </location>
</feature>
<keyword evidence="3" id="KW-1185">Reference proteome</keyword>
<dbReference type="EMBL" id="FODY01000001">
    <property type="protein sequence ID" value="SEO33700.1"/>
    <property type="molecule type" value="Genomic_DNA"/>
</dbReference>
<organism evidence="2 3">
    <name type="scientific">Propionispora vibrioides</name>
    <dbReference type="NCBI Taxonomy" id="112903"/>
    <lineage>
        <taxon>Bacteria</taxon>
        <taxon>Bacillati</taxon>
        <taxon>Bacillota</taxon>
        <taxon>Negativicutes</taxon>
        <taxon>Selenomonadales</taxon>
        <taxon>Sporomusaceae</taxon>
        <taxon>Propionispora</taxon>
    </lineage>
</organism>
<dbReference type="STRING" id="112903.SAMN04490178_101249"/>
<dbReference type="NCBIfam" id="TIGR03994">
    <property type="entry name" value="rSAM_HemZ"/>
    <property type="match status" value="1"/>
</dbReference>
<dbReference type="PROSITE" id="PS51918">
    <property type="entry name" value="RADICAL_SAM"/>
    <property type="match status" value="1"/>
</dbReference>
<dbReference type="SFLD" id="SFLDF00310">
    <property type="entry name" value="oxygen-independent_coproporphy"/>
    <property type="match status" value="1"/>
</dbReference>
<dbReference type="Gene3D" id="3.80.30.20">
    <property type="entry name" value="tm_1862 like domain"/>
    <property type="match status" value="1"/>
</dbReference>
<dbReference type="PANTHER" id="PTHR13932">
    <property type="entry name" value="COPROPORPHYRINIGEN III OXIDASE"/>
    <property type="match status" value="1"/>
</dbReference>
<dbReference type="GO" id="GO:0005737">
    <property type="term" value="C:cytoplasm"/>
    <property type="evidence" value="ECO:0007669"/>
    <property type="project" value="TreeGrafter"/>
</dbReference>
<dbReference type="InterPro" id="IPR006638">
    <property type="entry name" value="Elp3/MiaA/NifB-like_rSAM"/>
</dbReference>
<dbReference type="InterPro" id="IPR023995">
    <property type="entry name" value="HemZ"/>
</dbReference>
<gene>
    <name evidence="2" type="ORF">SAMN04490178_101249</name>
</gene>
<sequence length="505" mass="56351">MRPSTYFSGENQELFLQDIRAIMNLFQIGAAGPPLGRSSWQQLAEDSFYIDNYAAIEADAVRVSTAVFVRESAAVISFEQAHQAASLPVEAAKTARRLVRLNLLLLMRRITGEKGGPWGILSGVRPGKMVRKLLEPGLTPETVIDKLIGDYALDRDKAELIVEVVGRQNRLPQFRHNARQISVYIGIPYCPSRCLYCSFPGFALPAEAAVGSFLTALAMDLRAARQLIDQYGLELQTVYIGGGTPTSLLNEQFRQLLEMVKFFLGETVPAEYTVEAGRPDSLNQIKLELLKQYNVNRVSLNPQTMQEKTLKLIGRKHTVEDIISMFQKLSSMEQFYINMDIIAGLPGETEADMQDTVTRIAALHPDNVTVHTLALKKGSRLKMSLEECSELLPGRQTTENMLAIARQAMAELNMHPYYLYRQKYMSGNLENVGYAKAGTECIYNVQIMEENQTILGVGPAATTKAVQPLTGQIKNCYHPKDVHTYMKNLTTYLAERNAVIAGLFE</sequence>
<dbReference type="CDD" id="cd01335">
    <property type="entry name" value="Radical_SAM"/>
    <property type="match status" value="1"/>
</dbReference>
<dbReference type="AlphaFoldDB" id="A0A1H8NVL0"/>
<name>A0A1H8NVL0_9FIRM</name>
<dbReference type="SUPFAM" id="SSF102114">
    <property type="entry name" value="Radical SAM enzymes"/>
    <property type="match status" value="1"/>
</dbReference>
<dbReference type="SMART" id="SM00729">
    <property type="entry name" value="Elp3"/>
    <property type="match status" value="1"/>
</dbReference>
<dbReference type="Pfam" id="PF04055">
    <property type="entry name" value="Radical_SAM"/>
    <property type="match status" value="1"/>
</dbReference>
<dbReference type="SFLD" id="SFLDG01082">
    <property type="entry name" value="B12-binding_domain_containing"/>
    <property type="match status" value="1"/>
</dbReference>
<dbReference type="GO" id="GO:0051539">
    <property type="term" value="F:4 iron, 4 sulfur cluster binding"/>
    <property type="evidence" value="ECO:0007669"/>
    <property type="project" value="TreeGrafter"/>
</dbReference>
<dbReference type="PANTHER" id="PTHR13932:SF1">
    <property type="entry name" value="OXYGEN-INDEPENDENT COPROPORPHYRINOGEN-III OXIDASE-LIKE PROTEIN HEMZ"/>
    <property type="match status" value="1"/>
</dbReference>
<dbReference type="GO" id="GO:0006779">
    <property type="term" value="P:porphyrin-containing compound biosynthetic process"/>
    <property type="evidence" value="ECO:0007669"/>
    <property type="project" value="TreeGrafter"/>
</dbReference>
<reference evidence="2 3" key="1">
    <citation type="submission" date="2016-10" db="EMBL/GenBank/DDBJ databases">
        <authorList>
            <person name="de Groot N.N."/>
        </authorList>
    </citation>
    <scope>NUCLEOTIDE SEQUENCE [LARGE SCALE GENOMIC DNA]</scope>
    <source>
        <strain evidence="2 3">DSM 13305</strain>
    </source>
</reference>
<dbReference type="GO" id="GO:0003824">
    <property type="term" value="F:catalytic activity"/>
    <property type="evidence" value="ECO:0007669"/>
    <property type="project" value="InterPro"/>
</dbReference>
<dbReference type="InterPro" id="IPR034505">
    <property type="entry name" value="Coproporphyrinogen-III_oxidase"/>
</dbReference>
<evidence type="ECO:0000313" key="2">
    <source>
        <dbReference type="EMBL" id="SEO33700.1"/>
    </source>
</evidence>
<dbReference type="Proteomes" id="UP000198847">
    <property type="component" value="Unassembled WGS sequence"/>
</dbReference>
<protein>
    <submittedName>
        <fullName evidence="2">Oxygen-independent coproporphyrinogen-3 oxidase</fullName>
    </submittedName>
</protein>
<dbReference type="SFLD" id="SFLDS00029">
    <property type="entry name" value="Radical_SAM"/>
    <property type="match status" value="1"/>
</dbReference>
<evidence type="ECO:0000313" key="3">
    <source>
        <dbReference type="Proteomes" id="UP000198847"/>
    </source>
</evidence>
<proteinExistence type="predicted"/>
<dbReference type="SFLD" id="SFLDG01065">
    <property type="entry name" value="anaerobic_coproporphyrinogen-I"/>
    <property type="match status" value="1"/>
</dbReference>
<dbReference type="InterPro" id="IPR023404">
    <property type="entry name" value="rSAM_horseshoe"/>
</dbReference>
<accession>A0A1H8NVL0</accession>
<dbReference type="InterPro" id="IPR007197">
    <property type="entry name" value="rSAM"/>
</dbReference>
<evidence type="ECO:0000259" key="1">
    <source>
        <dbReference type="PROSITE" id="PS51918"/>
    </source>
</evidence>